<dbReference type="InterPro" id="IPR039425">
    <property type="entry name" value="RNA_pol_sigma-70-like"/>
</dbReference>
<feature type="domain" description="RNA polymerase sigma-70 region 2" evidence="6">
    <location>
        <begin position="11"/>
        <end position="74"/>
    </location>
</feature>
<keyword evidence="4" id="KW-0804">Transcription</keyword>
<dbReference type="SUPFAM" id="SSF88659">
    <property type="entry name" value="Sigma3 and sigma4 domains of RNA polymerase sigma factors"/>
    <property type="match status" value="1"/>
</dbReference>
<dbReference type="Proteomes" id="UP001165542">
    <property type="component" value="Unassembled WGS sequence"/>
</dbReference>
<dbReference type="InterPro" id="IPR007627">
    <property type="entry name" value="RNA_pol_sigma70_r2"/>
</dbReference>
<evidence type="ECO:0000256" key="1">
    <source>
        <dbReference type="ARBA" id="ARBA00010641"/>
    </source>
</evidence>
<keyword evidence="3" id="KW-0731">Sigma factor</keyword>
<reference evidence="8" key="1">
    <citation type="submission" date="2021-11" db="EMBL/GenBank/DDBJ databases">
        <title>Halomonas sp., isolated from a coastal aquaculture zone in Dongshan Bay.</title>
        <authorList>
            <person name="Lin W."/>
        </authorList>
    </citation>
    <scope>NUCLEOTIDE SEQUENCE</scope>
    <source>
        <strain evidence="8">Yzlin-01</strain>
    </source>
</reference>
<dbReference type="Gene3D" id="1.10.1740.10">
    <property type="match status" value="1"/>
</dbReference>
<dbReference type="InterPro" id="IPR013324">
    <property type="entry name" value="RNA_pol_sigma_r3/r4-like"/>
</dbReference>
<keyword evidence="9" id="KW-1185">Reference proteome</keyword>
<dbReference type="InterPro" id="IPR014284">
    <property type="entry name" value="RNA_pol_sigma-70_dom"/>
</dbReference>
<dbReference type="PANTHER" id="PTHR43133">
    <property type="entry name" value="RNA POLYMERASE ECF-TYPE SIGMA FACTO"/>
    <property type="match status" value="1"/>
</dbReference>
<dbReference type="Pfam" id="PF08281">
    <property type="entry name" value="Sigma70_r4_2"/>
    <property type="match status" value="1"/>
</dbReference>
<evidence type="ECO:0000313" key="9">
    <source>
        <dbReference type="Proteomes" id="UP001165542"/>
    </source>
</evidence>
<proteinExistence type="inferred from homology"/>
<dbReference type="RefSeq" id="WP_259034673.1">
    <property type="nucleotide sequence ID" value="NZ_JAJISC010000001.1"/>
</dbReference>
<comment type="caution">
    <text evidence="8">The sequence shown here is derived from an EMBL/GenBank/DDBJ whole genome shotgun (WGS) entry which is preliminary data.</text>
</comment>
<protein>
    <submittedName>
        <fullName evidence="8">RNA polymerase sigma factor</fullName>
    </submittedName>
</protein>
<dbReference type="Gene3D" id="1.10.10.10">
    <property type="entry name" value="Winged helix-like DNA-binding domain superfamily/Winged helix DNA-binding domain"/>
    <property type="match status" value="1"/>
</dbReference>
<dbReference type="SUPFAM" id="SSF88946">
    <property type="entry name" value="Sigma2 domain of RNA polymerase sigma factors"/>
    <property type="match status" value="1"/>
</dbReference>
<dbReference type="PANTHER" id="PTHR43133:SF63">
    <property type="entry name" value="RNA POLYMERASE SIGMA FACTOR FECI-RELATED"/>
    <property type="match status" value="1"/>
</dbReference>
<evidence type="ECO:0000256" key="2">
    <source>
        <dbReference type="ARBA" id="ARBA00023015"/>
    </source>
</evidence>
<evidence type="ECO:0000256" key="5">
    <source>
        <dbReference type="SAM" id="MobiDB-lite"/>
    </source>
</evidence>
<dbReference type="Pfam" id="PF04542">
    <property type="entry name" value="Sigma70_r2"/>
    <property type="match status" value="1"/>
</dbReference>
<evidence type="ECO:0000256" key="4">
    <source>
        <dbReference type="ARBA" id="ARBA00023163"/>
    </source>
</evidence>
<keyword evidence="2" id="KW-0805">Transcription regulation</keyword>
<gene>
    <name evidence="8" type="ORF">LLY24_02450</name>
</gene>
<dbReference type="InterPro" id="IPR036388">
    <property type="entry name" value="WH-like_DNA-bd_sf"/>
</dbReference>
<name>A0ABT2E9F0_9GAMM</name>
<feature type="domain" description="RNA polymerase sigma factor 70 region 4 type 2" evidence="7">
    <location>
        <begin position="107"/>
        <end position="159"/>
    </location>
</feature>
<evidence type="ECO:0000313" key="8">
    <source>
        <dbReference type="EMBL" id="MCS2608181.1"/>
    </source>
</evidence>
<dbReference type="InterPro" id="IPR013325">
    <property type="entry name" value="RNA_pol_sigma_r2"/>
</dbReference>
<feature type="region of interest" description="Disordered" evidence="5">
    <location>
        <begin position="168"/>
        <end position="188"/>
    </location>
</feature>
<sequence length="188" mass="21704">MTKPGPSLATLFARERQRLVQRVRRIVGCKSAAEDIAQDTYLKLWQRPLSNKDTAGLLHRTAHNLALDHLRAQAVRQRYLADAPEEAEEVPVTPDPERVAATLQQWQALIEQLDDLPLRTRQIFLLNRVDGETYAAIAKRLGVSMSTVEKEMMLAMRTCLNWQQQRQNEEKEALERFNDNTPRYQDEP</sequence>
<dbReference type="InterPro" id="IPR013249">
    <property type="entry name" value="RNA_pol_sigma70_r4_t2"/>
</dbReference>
<organism evidence="8 9">
    <name type="scientific">Halomonas dongshanensis</name>
    <dbReference type="NCBI Taxonomy" id="2890835"/>
    <lineage>
        <taxon>Bacteria</taxon>
        <taxon>Pseudomonadati</taxon>
        <taxon>Pseudomonadota</taxon>
        <taxon>Gammaproteobacteria</taxon>
        <taxon>Oceanospirillales</taxon>
        <taxon>Halomonadaceae</taxon>
        <taxon>Halomonas</taxon>
    </lineage>
</organism>
<accession>A0ABT2E9F0</accession>
<dbReference type="NCBIfam" id="TIGR02937">
    <property type="entry name" value="sigma70-ECF"/>
    <property type="match status" value="1"/>
</dbReference>
<dbReference type="EMBL" id="JAJISC010000001">
    <property type="protein sequence ID" value="MCS2608181.1"/>
    <property type="molecule type" value="Genomic_DNA"/>
</dbReference>
<evidence type="ECO:0000256" key="3">
    <source>
        <dbReference type="ARBA" id="ARBA00023082"/>
    </source>
</evidence>
<evidence type="ECO:0000259" key="6">
    <source>
        <dbReference type="Pfam" id="PF04542"/>
    </source>
</evidence>
<evidence type="ECO:0000259" key="7">
    <source>
        <dbReference type="Pfam" id="PF08281"/>
    </source>
</evidence>
<comment type="similarity">
    <text evidence="1">Belongs to the sigma-70 factor family. ECF subfamily.</text>
</comment>